<dbReference type="RefSeq" id="WP_060941247.1">
    <property type="nucleotide sequence ID" value="NZ_KQ957321.1"/>
</dbReference>
<keyword evidence="4" id="KW-1185">Reference proteome</keyword>
<dbReference type="Proteomes" id="UP000070533">
    <property type="component" value="Unassembled WGS sequence"/>
</dbReference>
<dbReference type="Pfam" id="PF10988">
    <property type="entry name" value="DUF2807"/>
    <property type="match status" value="1"/>
</dbReference>
<dbReference type="EMBL" id="LRQG01000222">
    <property type="protein sequence ID" value="KXA33376.1"/>
    <property type="molecule type" value="Genomic_DNA"/>
</dbReference>
<protein>
    <recommendedName>
        <fullName evidence="2">Putative auto-transporter adhesin head GIN domain-containing protein</fullName>
    </recommendedName>
</protein>
<evidence type="ECO:0000313" key="3">
    <source>
        <dbReference type="EMBL" id="KXA33376.1"/>
    </source>
</evidence>
<dbReference type="eggNOG" id="ENOG503335D">
    <property type="taxonomic scope" value="Bacteria"/>
</dbReference>
<dbReference type="AlphaFoldDB" id="A0A133PVJ1"/>
<name>A0A133PVJ1_9BACT</name>
<dbReference type="PATRIC" id="fig|28128.5.peg.2515"/>
<keyword evidence="1" id="KW-0732">Signal</keyword>
<dbReference type="PROSITE" id="PS51257">
    <property type="entry name" value="PROKAR_LIPOPROTEIN"/>
    <property type="match status" value="1"/>
</dbReference>
<evidence type="ECO:0000313" key="4">
    <source>
        <dbReference type="Proteomes" id="UP000070533"/>
    </source>
</evidence>
<dbReference type="InterPro" id="IPR021255">
    <property type="entry name" value="DUF2807"/>
</dbReference>
<organism evidence="3 4">
    <name type="scientific">Prevotella corporis</name>
    <dbReference type="NCBI Taxonomy" id="28128"/>
    <lineage>
        <taxon>Bacteria</taxon>
        <taxon>Pseudomonadati</taxon>
        <taxon>Bacteroidota</taxon>
        <taxon>Bacteroidia</taxon>
        <taxon>Bacteroidales</taxon>
        <taxon>Prevotellaceae</taxon>
        <taxon>Prevotella</taxon>
    </lineage>
</organism>
<sequence length="244" mass="26414">MKQIYSFTTKLLLVAAVCATVLTSCSIRKKEEKGKMVKKEVKVAPFKDLLVDGNATVNIIPGDSFAVRIEGREKIISLAKIEVEDGVLHISRGNKQSSDVHEITFGILNGTDYYPRVYITMPSLRKITLEGNADITIDKPMRGDSVRVLVASNADIDVAGLQAKFFDVRIEGNASSSLQNLNVEKTNIVIDGNADLNAVFKDAGEAEAKINGNASINLSGTIRVEPHININGNASVNNNTTRGK</sequence>
<feature type="signal peptide" evidence="1">
    <location>
        <begin position="1"/>
        <end position="19"/>
    </location>
</feature>
<dbReference type="Gene3D" id="2.160.20.120">
    <property type="match status" value="1"/>
</dbReference>
<reference evidence="4" key="1">
    <citation type="submission" date="2016-01" db="EMBL/GenBank/DDBJ databases">
        <authorList>
            <person name="Mitreva M."/>
            <person name="Pepin K.H."/>
            <person name="Mihindukulasuriya K.A."/>
            <person name="Fulton R."/>
            <person name="Fronick C."/>
            <person name="O'Laughlin M."/>
            <person name="Miner T."/>
            <person name="Herter B."/>
            <person name="Rosa B.A."/>
            <person name="Cordes M."/>
            <person name="Tomlinson C."/>
            <person name="Wollam A."/>
            <person name="Palsikar V.B."/>
            <person name="Mardis E.R."/>
            <person name="Wilson R.K."/>
        </authorList>
    </citation>
    <scope>NUCLEOTIDE SEQUENCE [LARGE SCALE GENOMIC DNA]</scope>
    <source>
        <strain evidence="4">MJR7716</strain>
    </source>
</reference>
<feature type="chain" id="PRO_5007458537" description="Putative auto-transporter adhesin head GIN domain-containing protein" evidence="1">
    <location>
        <begin position="20"/>
        <end position="244"/>
    </location>
</feature>
<feature type="domain" description="Putative auto-transporter adhesin head GIN" evidence="2">
    <location>
        <begin position="46"/>
        <end position="239"/>
    </location>
</feature>
<evidence type="ECO:0000256" key="1">
    <source>
        <dbReference type="SAM" id="SignalP"/>
    </source>
</evidence>
<dbReference type="STRING" id="28128.HMPREF3226_02443"/>
<accession>A0A133PVJ1</accession>
<comment type="caution">
    <text evidence="3">The sequence shown here is derived from an EMBL/GenBank/DDBJ whole genome shotgun (WGS) entry which is preliminary data.</text>
</comment>
<proteinExistence type="predicted"/>
<evidence type="ECO:0000259" key="2">
    <source>
        <dbReference type="Pfam" id="PF10988"/>
    </source>
</evidence>
<dbReference type="OrthoDB" id="1071733at2"/>
<gene>
    <name evidence="3" type="ORF">HMPREF3226_02443</name>
</gene>